<dbReference type="EMBL" id="CABWMC010000029">
    <property type="protein sequence ID" value="VXC60121.1"/>
    <property type="molecule type" value="Genomic_DNA"/>
</dbReference>
<gene>
    <name evidence="2" type="ORF">BACI71_40359</name>
</gene>
<protein>
    <submittedName>
        <fullName evidence="2">Uncharacterized protein</fullName>
    </submittedName>
</protein>
<accession>A0A653ZX61</accession>
<proteinExistence type="predicted"/>
<organism evidence="2 3">
    <name type="scientific">Bacillus mycoides</name>
    <dbReference type="NCBI Taxonomy" id="1405"/>
    <lineage>
        <taxon>Bacteria</taxon>
        <taxon>Bacillati</taxon>
        <taxon>Bacillota</taxon>
        <taxon>Bacilli</taxon>
        <taxon>Bacillales</taxon>
        <taxon>Bacillaceae</taxon>
        <taxon>Bacillus</taxon>
        <taxon>Bacillus cereus group</taxon>
    </lineage>
</organism>
<feature type="transmembrane region" description="Helical" evidence="1">
    <location>
        <begin position="25"/>
        <end position="45"/>
    </location>
</feature>
<reference evidence="2 3" key="1">
    <citation type="submission" date="2019-10" db="EMBL/GenBank/DDBJ databases">
        <authorList>
            <person name="Karimi E."/>
        </authorList>
    </citation>
    <scope>NUCLEOTIDE SEQUENCE [LARGE SCALE GENOMIC DNA]</scope>
    <source>
        <strain evidence="2">Bacillus sp. 71</strain>
    </source>
</reference>
<dbReference type="Proteomes" id="UP000437562">
    <property type="component" value="Unassembled WGS sequence"/>
</dbReference>
<keyword evidence="1" id="KW-0812">Transmembrane</keyword>
<keyword evidence="1" id="KW-0472">Membrane</keyword>
<evidence type="ECO:0000313" key="2">
    <source>
        <dbReference type="EMBL" id="VXC60121.1"/>
    </source>
</evidence>
<sequence length="48" mass="5975">MVFNILLQYLHGRDPIKFNKYRQKAYPLALNDKLFYYFLFLWYLLLLG</sequence>
<evidence type="ECO:0000313" key="3">
    <source>
        <dbReference type="Proteomes" id="UP000437562"/>
    </source>
</evidence>
<keyword evidence="1" id="KW-1133">Transmembrane helix</keyword>
<name>A0A653ZX61_BACMY</name>
<dbReference type="AlphaFoldDB" id="A0A653ZX61"/>
<evidence type="ECO:0000256" key="1">
    <source>
        <dbReference type="SAM" id="Phobius"/>
    </source>
</evidence>